<evidence type="ECO:0000313" key="2">
    <source>
        <dbReference type="Proteomes" id="UP001595850"/>
    </source>
</evidence>
<reference evidence="2" key="1">
    <citation type="journal article" date="2019" name="Int. J. Syst. Evol. Microbiol.">
        <title>The Global Catalogue of Microorganisms (GCM) 10K type strain sequencing project: providing services to taxonomists for standard genome sequencing and annotation.</title>
        <authorList>
            <consortium name="The Broad Institute Genomics Platform"/>
            <consortium name="The Broad Institute Genome Sequencing Center for Infectious Disease"/>
            <person name="Wu L."/>
            <person name="Ma J."/>
        </authorList>
    </citation>
    <scope>NUCLEOTIDE SEQUENCE [LARGE SCALE GENOMIC DNA]</scope>
    <source>
        <strain evidence="2">TBRC 4489</strain>
    </source>
</reference>
<dbReference type="Proteomes" id="UP001595850">
    <property type="component" value="Unassembled WGS sequence"/>
</dbReference>
<organism evidence="1 2">
    <name type="scientific">Planomonospora corallina</name>
    <dbReference type="NCBI Taxonomy" id="1806052"/>
    <lineage>
        <taxon>Bacteria</taxon>
        <taxon>Bacillati</taxon>
        <taxon>Actinomycetota</taxon>
        <taxon>Actinomycetes</taxon>
        <taxon>Streptosporangiales</taxon>
        <taxon>Streptosporangiaceae</taxon>
        <taxon>Planomonospora</taxon>
    </lineage>
</organism>
<comment type="caution">
    <text evidence="1">The sequence shown here is derived from an EMBL/GenBank/DDBJ whole genome shotgun (WGS) entry which is preliminary data.</text>
</comment>
<keyword evidence="2" id="KW-1185">Reference proteome</keyword>
<sequence>MEGDQLVPGRGVGTGLQTGHDLQVCGIGEEMAGHGGGELGDTAPYAAIRRVLLSWSEEVMGMVVCSLESVMSGPASCRCAELSP</sequence>
<protein>
    <submittedName>
        <fullName evidence="1">Uncharacterized protein</fullName>
    </submittedName>
</protein>
<dbReference type="EMBL" id="JBHSBM010000004">
    <property type="protein sequence ID" value="MFC4056783.1"/>
    <property type="molecule type" value="Genomic_DNA"/>
</dbReference>
<dbReference type="RefSeq" id="WP_377284742.1">
    <property type="nucleotide sequence ID" value="NZ_JBHSBM010000004.1"/>
</dbReference>
<name>A0ABV8I139_9ACTN</name>
<evidence type="ECO:0000313" key="1">
    <source>
        <dbReference type="EMBL" id="MFC4056783.1"/>
    </source>
</evidence>
<accession>A0ABV8I139</accession>
<gene>
    <name evidence="1" type="ORF">ACFOWE_00605</name>
</gene>
<proteinExistence type="predicted"/>